<keyword evidence="8 12" id="KW-0067">ATP-binding</keyword>
<evidence type="ECO:0000256" key="9">
    <source>
        <dbReference type="ARBA" id="ARBA00023054"/>
    </source>
</evidence>
<keyword evidence="13" id="KW-0472">Membrane</keyword>
<evidence type="ECO:0000256" key="6">
    <source>
        <dbReference type="ARBA" id="ARBA00022741"/>
    </source>
</evidence>
<keyword evidence="16" id="KW-1185">Reference proteome</keyword>
<comment type="subcellular location">
    <subcellularLocation>
        <location evidence="1">Cytoplasm</location>
        <location evidence="1">Cytoskeleton</location>
    </subcellularLocation>
</comment>
<gene>
    <name evidence="15" type="ORF">ACFPN2_33785</name>
</gene>
<keyword evidence="7" id="KW-0802">TPR repeat</keyword>
<organism evidence="15 16">
    <name type="scientific">Steroidobacter flavus</name>
    <dbReference type="NCBI Taxonomy" id="1842136"/>
    <lineage>
        <taxon>Bacteria</taxon>
        <taxon>Pseudomonadati</taxon>
        <taxon>Pseudomonadota</taxon>
        <taxon>Gammaproteobacteria</taxon>
        <taxon>Steroidobacterales</taxon>
        <taxon>Steroidobacteraceae</taxon>
        <taxon>Steroidobacter</taxon>
    </lineage>
</organism>
<keyword evidence="11" id="KW-0206">Cytoskeleton</keyword>
<evidence type="ECO:0000256" key="2">
    <source>
        <dbReference type="ARBA" id="ARBA00009622"/>
    </source>
</evidence>
<proteinExistence type="inferred from homology"/>
<evidence type="ECO:0000256" key="3">
    <source>
        <dbReference type="ARBA" id="ARBA00022490"/>
    </source>
</evidence>
<evidence type="ECO:0000256" key="4">
    <source>
        <dbReference type="ARBA" id="ARBA00022701"/>
    </source>
</evidence>
<dbReference type="InterPro" id="IPR017441">
    <property type="entry name" value="Protein_kinase_ATP_BS"/>
</dbReference>
<evidence type="ECO:0000313" key="16">
    <source>
        <dbReference type="Proteomes" id="UP001595904"/>
    </source>
</evidence>
<dbReference type="Gene3D" id="1.25.40.10">
    <property type="entry name" value="Tetratricopeptide repeat domain"/>
    <property type="match status" value="3"/>
</dbReference>
<dbReference type="SMART" id="SM00220">
    <property type="entry name" value="S_TKc"/>
    <property type="match status" value="1"/>
</dbReference>
<evidence type="ECO:0000256" key="5">
    <source>
        <dbReference type="ARBA" id="ARBA00022737"/>
    </source>
</evidence>
<dbReference type="Pfam" id="PF13424">
    <property type="entry name" value="TPR_12"/>
    <property type="match status" value="3"/>
</dbReference>
<dbReference type="PROSITE" id="PS00108">
    <property type="entry name" value="PROTEIN_KINASE_ST"/>
    <property type="match status" value="1"/>
</dbReference>
<dbReference type="Proteomes" id="UP001595904">
    <property type="component" value="Unassembled WGS sequence"/>
</dbReference>
<dbReference type="CDD" id="cd14014">
    <property type="entry name" value="STKc_PknB_like"/>
    <property type="match status" value="1"/>
</dbReference>
<dbReference type="SUPFAM" id="SSF56112">
    <property type="entry name" value="Protein kinase-like (PK-like)"/>
    <property type="match status" value="1"/>
</dbReference>
<evidence type="ECO:0000256" key="12">
    <source>
        <dbReference type="PROSITE-ProRule" id="PRU10141"/>
    </source>
</evidence>
<dbReference type="SMART" id="SM00028">
    <property type="entry name" value="TPR"/>
    <property type="match status" value="7"/>
</dbReference>
<evidence type="ECO:0000259" key="14">
    <source>
        <dbReference type="PROSITE" id="PS50011"/>
    </source>
</evidence>
<comment type="similarity">
    <text evidence="2">Belongs to the kinesin light chain family.</text>
</comment>
<keyword evidence="3" id="KW-0963">Cytoplasm</keyword>
<feature type="domain" description="Protein kinase" evidence="14">
    <location>
        <begin position="76"/>
        <end position="372"/>
    </location>
</feature>
<dbReference type="PROSITE" id="PS00107">
    <property type="entry name" value="PROTEIN_KINASE_ATP"/>
    <property type="match status" value="1"/>
</dbReference>
<dbReference type="InterPro" id="IPR011009">
    <property type="entry name" value="Kinase-like_dom_sf"/>
</dbReference>
<keyword evidence="10" id="KW-0505">Motor protein</keyword>
<keyword evidence="4" id="KW-0493">Microtubule</keyword>
<dbReference type="InterPro" id="IPR019734">
    <property type="entry name" value="TPR_rpt"/>
</dbReference>
<dbReference type="PANTHER" id="PTHR45783">
    <property type="entry name" value="KINESIN LIGHT CHAIN"/>
    <property type="match status" value="1"/>
</dbReference>
<name>A0ABV8T6R7_9GAMM</name>
<dbReference type="Pfam" id="PF00069">
    <property type="entry name" value="Pkinase"/>
    <property type="match status" value="1"/>
</dbReference>
<evidence type="ECO:0000313" key="15">
    <source>
        <dbReference type="EMBL" id="MFC4314094.1"/>
    </source>
</evidence>
<reference evidence="16" key="1">
    <citation type="journal article" date="2019" name="Int. J. Syst. Evol. Microbiol.">
        <title>The Global Catalogue of Microorganisms (GCM) 10K type strain sequencing project: providing services to taxonomists for standard genome sequencing and annotation.</title>
        <authorList>
            <consortium name="The Broad Institute Genomics Platform"/>
            <consortium name="The Broad Institute Genome Sequencing Center for Infectious Disease"/>
            <person name="Wu L."/>
            <person name="Ma J."/>
        </authorList>
    </citation>
    <scope>NUCLEOTIDE SEQUENCE [LARGE SCALE GENOMIC DNA]</scope>
    <source>
        <strain evidence="16">CGMCC 1.10759</strain>
    </source>
</reference>
<dbReference type="Gene3D" id="1.10.510.10">
    <property type="entry name" value="Transferase(Phosphotransferase) domain 1"/>
    <property type="match status" value="1"/>
</dbReference>
<protein>
    <submittedName>
        <fullName evidence="15">Tetratricopeptide repeat protein</fullName>
    </submittedName>
</protein>
<keyword evidence="6 12" id="KW-0547">Nucleotide-binding</keyword>
<evidence type="ECO:0000256" key="11">
    <source>
        <dbReference type="ARBA" id="ARBA00023212"/>
    </source>
</evidence>
<dbReference type="InterPro" id="IPR000719">
    <property type="entry name" value="Prot_kinase_dom"/>
</dbReference>
<keyword evidence="9" id="KW-0175">Coiled coil</keyword>
<evidence type="ECO:0000256" key="1">
    <source>
        <dbReference type="ARBA" id="ARBA00004245"/>
    </source>
</evidence>
<dbReference type="InterPro" id="IPR002151">
    <property type="entry name" value="Kinesin_light"/>
</dbReference>
<keyword evidence="13" id="KW-1133">Transmembrane helix</keyword>
<evidence type="ECO:0000256" key="7">
    <source>
        <dbReference type="ARBA" id="ARBA00022803"/>
    </source>
</evidence>
<evidence type="ECO:0000256" key="13">
    <source>
        <dbReference type="SAM" id="Phobius"/>
    </source>
</evidence>
<dbReference type="RefSeq" id="WP_380604994.1">
    <property type="nucleotide sequence ID" value="NZ_JBHSDU010000015.1"/>
</dbReference>
<dbReference type="PROSITE" id="PS50011">
    <property type="entry name" value="PROTEIN_KINASE_DOM"/>
    <property type="match status" value="1"/>
</dbReference>
<keyword evidence="5" id="KW-0677">Repeat</keyword>
<feature type="binding site" evidence="12">
    <location>
        <position position="106"/>
    </location>
    <ligand>
        <name>ATP</name>
        <dbReference type="ChEBI" id="CHEBI:30616"/>
    </ligand>
</feature>
<evidence type="ECO:0000256" key="8">
    <source>
        <dbReference type="ARBA" id="ARBA00022840"/>
    </source>
</evidence>
<dbReference type="InterPro" id="IPR011990">
    <property type="entry name" value="TPR-like_helical_dom_sf"/>
</dbReference>
<keyword evidence="13" id="KW-0812">Transmembrane</keyword>
<dbReference type="EMBL" id="JBHSDU010000015">
    <property type="protein sequence ID" value="MFC4314094.1"/>
    <property type="molecule type" value="Genomic_DNA"/>
</dbReference>
<comment type="caution">
    <text evidence="15">The sequence shown here is derived from an EMBL/GenBank/DDBJ whole genome shotgun (WGS) entry which is preliminary data.</text>
</comment>
<dbReference type="Gene3D" id="3.30.200.20">
    <property type="entry name" value="Phosphorylase Kinase, domain 1"/>
    <property type="match status" value="1"/>
</dbReference>
<dbReference type="SUPFAM" id="SSF48452">
    <property type="entry name" value="TPR-like"/>
    <property type="match status" value="3"/>
</dbReference>
<accession>A0ABV8T6R7</accession>
<evidence type="ECO:0000256" key="10">
    <source>
        <dbReference type="ARBA" id="ARBA00023175"/>
    </source>
</evidence>
<dbReference type="InterPro" id="IPR008271">
    <property type="entry name" value="Ser/Thr_kinase_AS"/>
</dbReference>
<dbReference type="PANTHER" id="PTHR45783:SF3">
    <property type="entry name" value="KINESIN LIGHT CHAIN"/>
    <property type="match status" value="1"/>
</dbReference>
<sequence length="891" mass="96831">MTDASSLCPAADVIAAFAFGELDAASALPVQSHVSICETCLATVGHLATMRSSASGAETTEAHAALTAPGQEIGPYRLVRRVGEGGMGEVWEAEQHTPLRRTVALKLLKPGMDTRQILTRFSVERQMLALMQHPSIAQVFDAGATVAGRPYLVMEYVDGTRITSYCDQHTLSLRARLQLFQEVCGAVQHAHQKGVIHRDLKPSNVLVTHHAGKPLAKVIDFGLAKATARDITDASLTEFGTVLGTPAYASPEQLSVGAIDIDTRSDVYSLGALLYELLVGVIPFDADGTQPAAIIELRHAIREREPMRPSARVSRLGDRSGAIAQSRGVEPVVLRKQLRGELDWIVMKALEKERDRRYSSPHELALDIDRYLKHEPLQAGPASAAYRARKFVRRHRVGTAFAAALAGVVVAFVVVTLVQAQRIAKERDRATAEAAKANSINAFLQETLGSADPWKTGKDVSIREVLNIAAQKADAEFKDQPLIAAAVKNTIGRTFVSLGQIEPGEQLIRSALDMRRAQLGSQDPDVAASLNDLAELLHQRSEYVEADQRTREALDARRAVFGERSKEVAESLDQLAMGLLLQGEFGAAENAALEGLSVREQLFGPQSPEAADSLLTLASIANNGEGNFEKGEQLGQRAYDIYSKAFGPHDLHTALAANAIGVSHWMRGQNEQALDYYRKVLDSYERLTGPDNPETATSKENVANALGRLQRFDESIPLLESVLAVRRAKAGEDAAVTARTMGNLAAHEMQAGHLDRAQAWFDKALPGYAKAYGTDHPDYANVLSNYAALKRKQSQPGPAEELLRQALAIRVAKLGEEHLSLAKTRFELGTLLLERNEYAQAEALLTRSYEVRAKQLGATHAQTRAAADSLIQLYTAWGKPDKVAALKQPAQ</sequence>
<feature type="transmembrane region" description="Helical" evidence="13">
    <location>
        <begin position="397"/>
        <end position="418"/>
    </location>
</feature>
<dbReference type="Pfam" id="PF13374">
    <property type="entry name" value="TPR_10"/>
    <property type="match status" value="2"/>
</dbReference>